<keyword evidence="7" id="KW-1185">Reference proteome</keyword>
<dbReference type="OrthoDB" id="6499973at2759"/>
<dbReference type="AlphaFoldDB" id="V5FUJ8"/>
<feature type="transmembrane region" description="Helical" evidence="4">
    <location>
        <begin position="268"/>
        <end position="288"/>
    </location>
</feature>
<dbReference type="InParanoid" id="V5FUJ8"/>
<comment type="caution">
    <text evidence="6">The sequence shown here is derived from an EMBL/GenBank/DDBJ whole genome shotgun (WGS) entry which is preliminary data.</text>
</comment>
<feature type="transmembrane region" description="Helical" evidence="4">
    <location>
        <begin position="352"/>
        <end position="372"/>
    </location>
</feature>
<dbReference type="SUPFAM" id="SSF103473">
    <property type="entry name" value="MFS general substrate transporter"/>
    <property type="match status" value="1"/>
</dbReference>
<dbReference type="PANTHER" id="PTHR11360:SF250">
    <property type="entry name" value="MFS-TYPE TRANSPORTER AFUA_1G00970"/>
    <property type="match status" value="1"/>
</dbReference>
<dbReference type="PANTHER" id="PTHR11360">
    <property type="entry name" value="MONOCARBOXYLATE TRANSPORTER"/>
    <property type="match status" value="1"/>
</dbReference>
<evidence type="ECO:0000259" key="5">
    <source>
        <dbReference type="PROSITE" id="PS50850"/>
    </source>
</evidence>
<dbReference type="eggNOG" id="KOG2504">
    <property type="taxonomic scope" value="Eukaryota"/>
</dbReference>
<keyword evidence="4" id="KW-0812">Transmembrane</keyword>
<dbReference type="GO" id="GO:0016020">
    <property type="term" value="C:membrane"/>
    <property type="evidence" value="ECO:0007669"/>
    <property type="project" value="UniProtKB-SubCell"/>
</dbReference>
<evidence type="ECO:0000256" key="3">
    <source>
        <dbReference type="SAM" id="MobiDB-lite"/>
    </source>
</evidence>
<protein>
    <submittedName>
        <fullName evidence="6">MFS monocarboxylate transporter, putative</fullName>
    </submittedName>
</protein>
<feature type="transmembrane region" description="Helical" evidence="4">
    <location>
        <begin position="109"/>
        <end position="127"/>
    </location>
</feature>
<dbReference type="Proteomes" id="UP000018001">
    <property type="component" value="Unassembled WGS sequence"/>
</dbReference>
<accession>V5FUJ8</accession>
<feature type="region of interest" description="Disordered" evidence="3">
    <location>
        <begin position="1"/>
        <end position="34"/>
    </location>
</feature>
<feature type="transmembrane region" description="Helical" evidence="4">
    <location>
        <begin position="80"/>
        <end position="102"/>
    </location>
</feature>
<proteinExistence type="inferred from homology"/>
<dbReference type="Pfam" id="PF07690">
    <property type="entry name" value="MFS_1"/>
    <property type="match status" value="1"/>
</dbReference>
<name>V5FUJ8_BYSSN</name>
<feature type="transmembrane region" description="Helical" evidence="4">
    <location>
        <begin position="166"/>
        <end position="186"/>
    </location>
</feature>
<gene>
    <name evidence="6" type="ORF">PVAR5_4404</name>
</gene>
<feature type="transmembrane region" description="Helical" evidence="4">
    <location>
        <begin position="329"/>
        <end position="346"/>
    </location>
</feature>
<keyword evidence="4" id="KW-1133">Transmembrane helix</keyword>
<dbReference type="InterPro" id="IPR050327">
    <property type="entry name" value="Proton-linked_MCT"/>
</dbReference>
<comment type="similarity">
    <text evidence="2">Belongs to the major facilitator superfamily. Monocarboxylate porter (TC 2.A.1.13) family.</text>
</comment>
<organism evidence="6 7">
    <name type="scientific">Byssochlamys spectabilis (strain No. 5 / NBRC 109023)</name>
    <name type="common">Paecilomyces variotii</name>
    <dbReference type="NCBI Taxonomy" id="1356009"/>
    <lineage>
        <taxon>Eukaryota</taxon>
        <taxon>Fungi</taxon>
        <taxon>Dikarya</taxon>
        <taxon>Ascomycota</taxon>
        <taxon>Pezizomycotina</taxon>
        <taxon>Eurotiomycetes</taxon>
        <taxon>Eurotiomycetidae</taxon>
        <taxon>Eurotiales</taxon>
        <taxon>Thermoascaceae</taxon>
        <taxon>Paecilomyces</taxon>
    </lineage>
</organism>
<feature type="transmembrane region" description="Helical" evidence="4">
    <location>
        <begin position="133"/>
        <end position="154"/>
    </location>
</feature>
<dbReference type="CDD" id="cd17352">
    <property type="entry name" value="MFS_MCT_SLC16"/>
    <property type="match status" value="1"/>
</dbReference>
<feature type="transmembrane region" description="Helical" evidence="4">
    <location>
        <begin position="384"/>
        <end position="403"/>
    </location>
</feature>
<dbReference type="InterPro" id="IPR011701">
    <property type="entry name" value="MFS"/>
</dbReference>
<feature type="domain" description="Major facilitator superfamily (MFS) profile" evidence="5">
    <location>
        <begin position="41"/>
        <end position="444"/>
    </location>
</feature>
<dbReference type="InterPro" id="IPR036259">
    <property type="entry name" value="MFS_trans_sf"/>
</dbReference>
<feature type="transmembrane region" description="Helical" evidence="4">
    <location>
        <begin position="41"/>
        <end position="60"/>
    </location>
</feature>
<evidence type="ECO:0000313" key="7">
    <source>
        <dbReference type="Proteomes" id="UP000018001"/>
    </source>
</evidence>
<feature type="compositionally biased region" description="Low complexity" evidence="3">
    <location>
        <begin position="223"/>
        <end position="244"/>
    </location>
</feature>
<dbReference type="EMBL" id="BAUL01000137">
    <property type="protein sequence ID" value="GAD95758.1"/>
    <property type="molecule type" value="Genomic_DNA"/>
</dbReference>
<evidence type="ECO:0000256" key="2">
    <source>
        <dbReference type="ARBA" id="ARBA00006727"/>
    </source>
</evidence>
<evidence type="ECO:0000313" key="6">
    <source>
        <dbReference type="EMBL" id="GAD95758.1"/>
    </source>
</evidence>
<dbReference type="Gene3D" id="1.20.1250.20">
    <property type="entry name" value="MFS general substrate transporter like domains"/>
    <property type="match status" value="1"/>
</dbReference>
<comment type="subcellular location">
    <subcellularLocation>
        <location evidence="1">Membrane</location>
        <topology evidence="1">Multi-pass membrane protein</topology>
    </subcellularLocation>
</comment>
<keyword evidence="4" id="KW-0472">Membrane</keyword>
<dbReference type="PROSITE" id="PS50850">
    <property type="entry name" value="MFS"/>
    <property type="match status" value="1"/>
</dbReference>
<sequence length="450" mass="47490">MGYEEKVSVEIPPQEQPQEAQEHPNVPETEEANELTPQAKVALAGAFGSMFCTVGFVNAFGVFETYYAENQLSNKKETEIAWIGAINVFCIFAGSVFTGPLLDLSGPEAMLLLGSLGVVFSIMMTSLCKELYQFILAQGILLGISMAFIVTPMIAIISKHFQKKRAAAVGMVIAGSSLGGVIWPVVVHELLDSSRVGFGWTMRIVGFIMLPILGISSLSGRQPAPKTPTAPSSASSAESDPEPAVKGEQAPAKPKLDLSIVKKPELQLSCAGFFIVYFGMFSPFFYTTAYAVDKGFSSNLSFYTISIINGASLFGRIIPGIIADKYGKFNLCILATAFSGIIAFCWTKVTSVAGLVIFSAAYGFCSGAILSLQQACAAQIATPPTVGTAIGIVMGSASLSAMAGTVISGELGQKYGFLSLSMYSGASLLLGSVILLAAKFAQNRRLAAIV</sequence>
<dbReference type="HOGENOM" id="CLU_001265_1_1_1"/>
<evidence type="ECO:0000256" key="4">
    <source>
        <dbReference type="SAM" id="Phobius"/>
    </source>
</evidence>
<feature type="transmembrane region" description="Helical" evidence="4">
    <location>
        <begin position="198"/>
        <end position="218"/>
    </location>
</feature>
<dbReference type="InterPro" id="IPR020846">
    <property type="entry name" value="MFS_dom"/>
</dbReference>
<feature type="transmembrane region" description="Helical" evidence="4">
    <location>
        <begin position="300"/>
        <end position="322"/>
    </location>
</feature>
<feature type="compositionally biased region" description="Low complexity" evidence="3">
    <location>
        <begin position="10"/>
        <end position="19"/>
    </location>
</feature>
<feature type="transmembrane region" description="Helical" evidence="4">
    <location>
        <begin position="415"/>
        <end position="438"/>
    </location>
</feature>
<reference evidence="7" key="1">
    <citation type="journal article" date="2014" name="Genome Announc.">
        <title>Draft genome sequence of the formaldehyde-resistant fungus Byssochlamys spectabilis No. 5 (anamorph Paecilomyces variotii No. 5) (NBRC109023).</title>
        <authorList>
            <person name="Oka T."/>
            <person name="Ekino K."/>
            <person name="Fukuda K."/>
            <person name="Nomura Y."/>
        </authorList>
    </citation>
    <scope>NUCLEOTIDE SEQUENCE [LARGE SCALE GENOMIC DNA]</scope>
    <source>
        <strain evidence="7">No. 5 / NBRC 109023</strain>
    </source>
</reference>
<evidence type="ECO:0000256" key="1">
    <source>
        <dbReference type="ARBA" id="ARBA00004141"/>
    </source>
</evidence>
<dbReference type="GO" id="GO:0022857">
    <property type="term" value="F:transmembrane transporter activity"/>
    <property type="evidence" value="ECO:0007669"/>
    <property type="project" value="InterPro"/>
</dbReference>
<feature type="region of interest" description="Disordered" evidence="3">
    <location>
        <begin position="221"/>
        <end position="251"/>
    </location>
</feature>